<evidence type="ECO:0008006" key="4">
    <source>
        <dbReference type="Google" id="ProtNLM"/>
    </source>
</evidence>
<dbReference type="EMBL" id="CP095749">
    <property type="protein sequence ID" value="WEB38211.1"/>
    <property type="molecule type" value="Genomic_DNA"/>
</dbReference>
<evidence type="ECO:0000313" key="3">
    <source>
        <dbReference type="Proteomes" id="UP001218629"/>
    </source>
</evidence>
<dbReference type="RefSeq" id="WP_275305919.1">
    <property type="nucleotide sequence ID" value="NZ_CP095749.1"/>
</dbReference>
<organism evidence="2 3">
    <name type="scientific">Streptomyces yunnanensis</name>
    <dbReference type="NCBI Taxonomy" id="156453"/>
    <lineage>
        <taxon>Bacteria</taxon>
        <taxon>Bacillati</taxon>
        <taxon>Actinomycetota</taxon>
        <taxon>Actinomycetes</taxon>
        <taxon>Kitasatosporales</taxon>
        <taxon>Streptomycetaceae</taxon>
        <taxon>Streptomyces</taxon>
    </lineage>
</organism>
<dbReference type="Proteomes" id="UP001218629">
    <property type="component" value="Chromosome"/>
</dbReference>
<dbReference type="InterPro" id="IPR053140">
    <property type="entry name" value="GDSL_Rv0518-like"/>
</dbReference>
<dbReference type="PANTHER" id="PTHR43784">
    <property type="entry name" value="GDSL-LIKE LIPASE/ACYLHYDROLASE, PUTATIVE (AFU_ORTHOLOGUE AFUA_2G00820)-RELATED"/>
    <property type="match status" value="1"/>
</dbReference>
<accession>A0ABY8A1N6</accession>
<proteinExistence type="predicted"/>
<dbReference type="PANTHER" id="PTHR43784:SF2">
    <property type="entry name" value="GDSL-LIKE LIPASE_ACYLHYDROLASE, PUTATIVE (AFU_ORTHOLOGUE AFUA_2G00820)-RELATED"/>
    <property type="match status" value="1"/>
</dbReference>
<dbReference type="InterPro" id="IPR036514">
    <property type="entry name" value="SGNH_hydro_sf"/>
</dbReference>
<keyword evidence="3" id="KW-1185">Reference proteome</keyword>
<protein>
    <recommendedName>
        <fullName evidence="4">GDSL-like Lipase/Acylhydrolase family protein</fullName>
    </recommendedName>
</protein>
<dbReference type="Gene3D" id="3.40.50.1110">
    <property type="entry name" value="SGNH hydrolase"/>
    <property type="match status" value="1"/>
</dbReference>
<feature type="region of interest" description="Disordered" evidence="1">
    <location>
        <begin position="115"/>
        <end position="135"/>
    </location>
</feature>
<reference evidence="2 3" key="1">
    <citation type="submission" date="2022-03" db="EMBL/GenBank/DDBJ databases">
        <title>Streptomyces yunnanensis P86,complete genome.</title>
        <authorList>
            <person name="Chen S."/>
            <person name="Zhang Q."/>
        </authorList>
    </citation>
    <scope>NUCLEOTIDE SEQUENCE [LARGE SCALE GENOMIC DNA]</scope>
    <source>
        <strain evidence="2 3">P86</strain>
    </source>
</reference>
<evidence type="ECO:0000256" key="1">
    <source>
        <dbReference type="SAM" id="MobiDB-lite"/>
    </source>
</evidence>
<dbReference type="SUPFAM" id="SSF52266">
    <property type="entry name" value="SGNH hydrolase"/>
    <property type="match status" value="1"/>
</dbReference>
<sequence length="153" mass="16341">MPVQAGTDLVLSLCLPEEIGPFAGAIYPGHNTPEGLAARRQVNDWIRTSDTFDSVFDVADAVADPARPDHIPPEFDSGDGIHLNDAGAHAMAAPLDLNALRLSTCRVPCQVSCRHGTSIRPRGRRQPGKSARQRAAICSDAVTAAGDRHVRLE</sequence>
<gene>
    <name evidence="2" type="ORF">MOV08_02075</name>
</gene>
<evidence type="ECO:0000313" key="2">
    <source>
        <dbReference type="EMBL" id="WEB38211.1"/>
    </source>
</evidence>
<name>A0ABY8A1N6_9ACTN</name>